<feature type="chain" id="PRO_5013343157" evidence="2">
    <location>
        <begin position="28"/>
        <end position="773"/>
    </location>
</feature>
<feature type="domain" description="Big-1" evidence="3">
    <location>
        <begin position="189"/>
        <end position="278"/>
    </location>
</feature>
<dbReference type="InterPro" id="IPR008964">
    <property type="entry name" value="Invasin/intimin_cell_adhesion"/>
</dbReference>
<dbReference type="InterPro" id="IPR012854">
    <property type="entry name" value="Cu_amine_oxidase-like_N"/>
</dbReference>
<keyword evidence="5" id="KW-1185">Reference proteome</keyword>
<organism evidence="4 5">
    <name type="scientific">Desulfonispora thiosulfatigenes DSM 11270</name>
    <dbReference type="NCBI Taxonomy" id="656914"/>
    <lineage>
        <taxon>Bacteria</taxon>
        <taxon>Bacillati</taxon>
        <taxon>Bacillota</taxon>
        <taxon>Clostridia</taxon>
        <taxon>Eubacteriales</taxon>
        <taxon>Peptococcaceae</taxon>
        <taxon>Desulfonispora</taxon>
    </lineage>
</organism>
<dbReference type="SUPFAM" id="SSF49373">
    <property type="entry name" value="Invasin/intimin cell-adhesion fragments"/>
    <property type="match status" value="1"/>
</dbReference>
<dbReference type="InterPro" id="IPR003344">
    <property type="entry name" value="Big_1_dom"/>
</dbReference>
<feature type="signal peptide" evidence="2">
    <location>
        <begin position="1"/>
        <end position="27"/>
    </location>
</feature>
<dbReference type="RefSeq" id="WP_084052856.1">
    <property type="nucleotide sequence ID" value="NZ_FWWT01000015.1"/>
</dbReference>
<dbReference type="SUPFAM" id="SSF55383">
    <property type="entry name" value="Copper amine oxidase, domain N"/>
    <property type="match status" value="2"/>
</dbReference>
<dbReference type="Proteomes" id="UP000192731">
    <property type="component" value="Unassembled WGS sequence"/>
</dbReference>
<accession>A0A1W1V5I4</accession>
<keyword evidence="2" id="KW-0732">Signal</keyword>
<evidence type="ECO:0000259" key="3">
    <source>
        <dbReference type="SMART" id="SM00634"/>
    </source>
</evidence>
<protein>
    <submittedName>
        <fullName evidence="4">Copper amine oxidase N-terminal domain-containing protein</fullName>
    </submittedName>
</protein>
<evidence type="ECO:0000256" key="2">
    <source>
        <dbReference type="SAM" id="SignalP"/>
    </source>
</evidence>
<dbReference type="Pfam" id="PF07833">
    <property type="entry name" value="Cu_amine_oxidN1"/>
    <property type="match status" value="1"/>
</dbReference>
<evidence type="ECO:0000256" key="1">
    <source>
        <dbReference type="ARBA" id="ARBA00010116"/>
    </source>
</evidence>
<dbReference type="OrthoDB" id="2023214at2"/>
<dbReference type="SMART" id="SM00634">
    <property type="entry name" value="BID_1"/>
    <property type="match status" value="1"/>
</dbReference>
<evidence type="ECO:0000313" key="4">
    <source>
        <dbReference type="EMBL" id="SMB88301.1"/>
    </source>
</evidence>
<dbReference type="STRING" id="656914.SAMN00017405_1878"/>
<dbReference type="EMBL" id="FWWT01000015">
    <property type="protein sequence ID" value="SMB88301.1"/>
    <property type="molecule type" value="Genomic_DNA"/>
</dbReference>
<dbReference type="AlphaFoldDB" id="A0A1W1V5I4"/>
<sequence length="773" mass="83988">MKKQRKLFAILTLVAFMMTLLPVAAFAADDVASLGWSQIYAEDDYVDADNKDLAGFTVELKNQTGNLTNEVTSGSTLVIWAERANEQVSDVDVFTDKDGNKLSNKFNKAIIKVAPQKSTTVYLKSGKAGVVTVKAAIVDSSKLDSESVCQKNVVENNAVQIRDTAKTEFEAARSTDWTYKFTNRGSNEALSTTQAVNGGKANGIDKKEFDFFVVDKQGNAVVGEKVKLSVNKNGALVDTDEEITDKRGKIEFGVTATDNDTYRVTAEVAGEVNTLVISFTAAEAYKIEISDQPTASIALDSDPGIEFKVYDINGNLIEEVDQTLVDELNGKAANHTGDKHKYHQVISTPSGSKVEDKDLTFRNVKVNDLEDTLYLDFSRKPDKVGTYKVKVSLANGKSEIVSFDVKEQGKIVNMTMDIKENSIAWEKSTRKPTVKLYDADGTYKKEDSKIFYNYTWTVDNTALASVATYGDDAGVVKAKKGSDYNYKTGTVTVTVLDESRNLTATDTLVIGSDVSSVKVAENGKAVVGEKATVKLQVVDADGNNIALDANKREKINVDLYKTSAPADAKLDWNLPIKSAYQKTLSRTGELVFDVTSDVVGDVTFQVVIKQDFNDNDKNVSLSIPVTVSFKADAPKVGAEQVTLLIGTSTYIVDGVVQNSDLAPFIKDNRTFVPVRVVATALGCENVDTMWDEATQTVKLVREDMTATAVIGQQLITVEKDGVTTTVSSDVAPFIKDGRTVLPFRVLSEIFGAEVEAIAAADGTTASVTFTQTW</sequence>
<dbReference type="Gene3D" id="3.30.457.10">
    <property type="entry name" value="Copper amine oxidase-like, N-terminal domain"/>
    <property type="match status" value="2"/>
</dbReference>
<comment type="similarity">
    <text evidence="1">Belongs to the intimin/invasin family.</text>
</comment>
<evidence type="ECO:0000313" key="5">
    <source>
        <dbReference type="Proteomes" id="UP000192731"/>
    </source>
</evidence>
<reference evidence="4 5" key="1">
    <citation type="submission" date="2017-04" db="EMBL/GenBank/DDBJ databases">
        <authorList>
            <person name="Afonso C.L."/>
            <person name="Miller P.J."/>
            <person name="Scott M.A."/>
            <person name="Spackman E."/>
            <person name="Goraichik I."/>
            <person name="Dimitrov K.M."/>
            <person name="Suarez D.L."/>
            <person name="Swayne D.E."/>
        </authorList>
    </citation>
    <scope>NUCLEOTIDE SEQUENCE [LARGE SCALE GENOMIC DNA]</scope>
    <source>
        <strain evidence="4 5">DSM 11270</strain>
    </source>
</reference>
<name>A0A1W1V5I4_DESTI</name>
<dbReference type="InterPro" id="IPR036582">
    <property type="entry name" value="Mao_N_sf"/>
</dbReference>
<proteinExistence type="inferred from homology"/>
<dbReference type="Gene3D" id="2.60.40.10">
    <property type="entry name" value="Immunoglobulins"/>
    <property type="match status" value="1"/>
</dbReference>
<dbReference type="InterPro" id="IPR013783">
    <property type="entry name" value="Ig-like_fold"/>
</dbReference>
<gene>
    <name evidence="4" type="ORF">SAMN00017405_1878</name>
</gene>
<dbReference type="Pfam" id="PF02369">
    <property type="entry name" value="Big_1"/>
    <property type="match status" value="1"/>
</dbReference>